<dbReference type="Proteomes" id="UP000021369">
    <property type="component" value="Unassembled WGS sequence"/>
</dbReference>
<accession>A0A011W2F3</accession>
<proteinExistence type="predicted"/>
<feature type="transmembrane region" description="Helical" evidence="1">
    <location>
        <begin position="12"/>
        <end position="35"/>
    </location>
</feature>
<keyword evidence="1" id="KW-0472">Membrane</keyword>
<evidence type="ECO:0000256" key="1">
    <source>
        <dbReference type="SAM" id="Phobius"/>
    </source>
</evidence>
<gene>
    <name evidence="2" type="ORF">RASY3_01915</name>
</gene>
<name>A0A011W2F3_RUMAL</name>
<evidence type="ECO:0000313" key="2">
    <source>
        <dbReference type="EMBL" id="EXM40978.1"/>
    </source>
</evidence>
<protein>
    <submittedName>
        <fullName evidence="2">Uncharacterized protein</fullName>
    </submittedName>
</protein>
<feature type="transmembrane region" description="Helical" evidence="1">
    <location>
        <begin position="55"/>
        <end position="77"/>
    </location>
</feature>
<sequence length="120" mass="12778">MRGKLYYTAKKVTGAAWAVLLFPLMWHIVSSYMMANSVNDVDPENYGWILLAGKAVALSAAGVSFILAVIGGVLSGMSVKRKDIGAGKLLAADIVLAVITGAVIGVVIWYVQFFRSLGGW</sequence>
<dbReference type="RefSeq" id="WP_037284673.1">
    <property type="nucleotide sequence ID" value="NZ_JEOB01000001.1"/>
</dbReference>
<keyword evidence="1" id="KW-1133">Transmembrane helix</keyword>
<organism evidence="2 3">
    <name type="scientific">Ruminococcus albus SY3</name>
    <dbReference type="NCBI Taxonomy" id="1341156"/>
    <lineage>
        <taxon>Bacteria</taxon>
        <taxon>Bacillati</taxon>
        <taxon>Bacillota</taxon>
        <taxon>Clostridia</taxon>
        <taxon>Eubacteriales</taxon>
        <taxon>Oscillospiraceae</taxon>
        <taxon>Ruminococcus</taxon>
    </lineage>
</organism>
<dbReference type="PATRIC" id="fig|1341156.4.peg.106"/>
<comment type="caution">
    <text evidence="2">The sequence shown here is derived from an EMBL/GenBank/DDBJ whole genome shotgun (WGS) entry which is preliminary data.</text>
</comment>
<keyword evidence="3" id="KW-1185">Reference proteome</keyword>
<dbReference type="EMBL" id="JEOB01000001">
    <property type="protein sequence ID" value="EXM40978.1"/>
    <property type="molecule type" value="Genomic_DNA"/>
</dbReference>
<evidence type="ECO:0000313" key="3">
    <source>
        <dbReference type="Proteomes" id="UP000021369"/>
    </source>
</evidence>
<reference evidence="2 3" key="1">
    <citation type="submission" date="2013-06" db="EMBL/GenBank/DDBJ databases">
        <title>Rumen cellulosomics: divergent fiber-degrading strategies revealed by comparative genome-wide analysis of six Ruminococcal strains.</title>
        <authorList>
            <person name="Dassa B."/>
            <person name="Borovok I."/>
            <person name="Lamed R."/>
            <person name="Flint H."/>
            <person name="Yeoman C.J."/>
            <person name="White B."/>
            <person name="Bayer E.A."/>
        </authorList>
    </citation>
    <scope>NUCLEOTIDE SEQUENCE [LARGE SCALE GENOMIC DNA]</scope>
    <source>
        <strain evidence="2 3">SY3</strain>
    </source>
</reference>
<keyword evidence="1" id="KW-0812">Transmembrane</keyword>
<dbReference type="OrthoDB" id="1822264at2"/>
<feature type="transmembrane region" description="Helical" evidence="1">
    <location>
        <begin position="89"/>
        <end position="111"/>
    </location>
</feature>
<dbReference type="AlphaFoldDB" id="A0A011W2F3"/>